<evidence type="ECO:0000313" key="4">
    <source>
        <dbReference type="Proteomes" id="UP000694541"/>
    </source>
</evidence>
<reference evidence="3" key="1">
    <citation type="submission" date="2025-08" db="UniProtKB">
        <authorList>
            <consortium name="Ensembl"/>
        </authorList>
    </citation>
    <scope>IDENTIFICATION</scope>
</reference>
<evidence type="ECO:0000256" key="1">
    <source>
        <dbReference type="ARBA" id="ARBA00009996"/>
    </source>
</evidence>
<keyword evidence="2" id="KW-0649">Protein kinase inhibitor</keyword>
<comment type="similarity">
    <text evidence="1">Belongs to the CAMK2N family.</text>
</comment>
<dbReference type="Ensembl" id="ENSANIT00000024992.1">
    <property type="protein sequence ID" value="ENSANIP00000024184.1"/>
    <property type="gene ID" value="ENSANIG00000016375.1"/>
</dbReference>
<keyword evidence="4" id="KW-1185">Reference proteome</keyword>
<dbReference type="Pfam" id="PF15170">
    <property type="entry name" value="CaM-KIIN"/>
    <property type="match status" value="1"/>
</dbReference>
<accession>A0A8B9NMT4</accession>
<reference evidence="3" key="2">
    <citation type="submission" date="2025-09" db="UniProtKB">
        <authorList>
            <consortium name="Ensembl"/>
        </authorList>
    </citation>
    <scope>IDENTIFICATION</scope>
</reference>
<dbReference type="InterPro" id="IPR026779">
    <property type="entry name" value="Camk2n"/>
</dbReference>
<dbReference type="AlphaFoldDB" id="A0A8B9NMT4"/>
<evidence type="ECO:0000256" key="2">
    <source>
        <dbReference type="ARBA" id="ARBA00023013"/>
    </source>
</evidence>
<sequence>MDRAPCGLPGIVSRGPSLGCWVVGNLPWGQGVVPWGPSPGRRGAHRPGVTLGEGCTAAGYSPQLWFFFFFCFPVVIEDDRIDDVLQNLSEKAPPGV</sequence>
<name>A0A8B9NMT4_9AVES</name>
<protein>
    <submittedName>
        <fullName evidence="3">Uncharacterized protein</fullName>
    </submittedName>
</protein>
<evidence type="ECO:0000313" key="3">
    <source>
        <dbReference type="Ensembl" id="ENSANIP00000024184.1"/>
    </source>
</evidence>
<dbReference type="GO" id="GO:0004860">
    <property type="term" value="F:protein kinase inhibitor activity"/>
    <property type="evidence" value="ECO:0007669"/>
    <property type="project" value="UniProtKB-KW"/>
</dbReference>
<proteinExistence type="inferred from homology"/>
<organism evidence="3 4">
    <name type="scientific">Accipiter nisus</name>
    <name type="common">Eurasian sparrowhawk</name>
    <dbReference type="NCBI Taxonomy" id="211598"/>
    <lineage>
        <taxon>Eukaryota</taxon>
        <taxon>Metazoa</taxon>
        <taxon>Chordata</taxon>
        <taxon>Craniata</taxon>
        <taxon>Vertebrata</taxon>
        <taxon>Euteleostomi</taxon>
        <taxon>Archelosauria</taxon>
        <taxon>Archosauria</taxon>
        <taxon>Dinosauria</taxon>
        <taxon>Saurischia</taxon>
        <taxon>Theropoda</taxon>
        <taxon>Coelurosauria</taxon>
        <taxon>Aves</taxon>
        <taxon>Neognathae</taxon>
        <taxon>Neoaves</taxon>
        <taxon>Telluraves</taxon>
        <taxon>Accipitrimorphae</taxon>
        <taxon>Accipitriformes</taxon>
        <taxon>Accipitridae</taxon>
        <taxon>Accipitrinae</taxon>
        <taxon>Accipiter</taxon>
    </lineage>
</organism>
<dbReference type="Proteomes" id="UP000694541">
    <property type="component" value="Unplaced"/>
</dbReference>